<evidence type="ECO:0000313" key="4">
    <source>
        <dbReference type="Proteomes" id="UP000266669"/>
    </source>
</evidence>
<dbReference type="Proteomes" id="UP000297422">
    <property type="component" value="Unassembled WGS sequence"/>
</dbReference>
<accession>A0A4R9L5K5</accession>
<reference evidence="3" key="2">
    <citation type="submission" date="2018-10" db="EMBL/GenBank/DDBJ databases">
        <authorList>
            <person name="Vincent A.T."/>
            <person name="Schiettekatte O."/>
            <person name="Bourhy P."/>
            <person name="Veyrier F.J."/>
            <person name="Picardeau M."/>
        </authorList>
    </citation>
    <scope>NUCLEOTIDE SEQUENCE</scope>
    <source>
        <strain evidence="3">201702407</strain>
    </source>
</reference>
<organism evidence="2 4">
    <name type="scientific">Leptospira stimsonii</name>
    <dbReference type="NCBI Taxonomy" id="2202203"/>
    <lineage>
        <taxon>Bacteria</taxon>
        <taxon>Pseudomonadati</taxon>
        <taxon>Spirochaetota</taxon>
        <taxon>Spirochaetia</taxon>
        <taxon>Leptospirales</taxon>
        <taxon>Leptospiraceae</taxon>
        <taxon>Leptospira</taxon>
    </lineage>
</organism>
<feature type="region of interest" description="Disordered" evidence="1">
    <location>
        <begin position="1"/>
        <end position="66"/>
    </location>
</feature>
<reference evidence="5" key="3">
    <citation type="journal article" date="2019" name="PLoS Negl. Trop. Dis.">
        <title>Revisiting the worldwide diversity of Leptospira species in the environment.</title>
        <authorList>
            <person name="Vincent A.T."/>
            <person name="Schiettekatte O."/>
            <person name="Bourhy P."/>
            <person name="Veyrier F.J."/>
            <person name="Picardeau M."/>
        </authorList>
    </citation>
    <scope>NUCLEOTIDE SEQUENCE [LARGE SCALE GENOMIC DNA]</scope>
    <source>
        <strain evidence="5">201702407</strain>
    </source>
</reference>
<dbReference type="EMBL" id="QHCS01000001">
    <property type="protein sequence ID" value="RHX88675.1"/>
    <property type="molecule type" value="Genomic_DNA"/>
</dbReference>
<comment type="caution">
    <text evidence="2">The sequence shown here is derived from an EMBL/GenBank/DDBJ whole genome shotgun (WGS) entry which is preliminary data.</text>
</comment>
<evidence type="ECO:0000256" key="1">
    <source>
        <dbReference type="SAM" id="MobiDB-lite"/>
    </source>
</evidence>
<reference evidence="2" key="4">
    <citation type="journal article" date="2020" name="Int. J. Syst. Evol. Microbiol.">
        <title>Leptospira yasudae sp. nov. and Leptospira stimsonii sp. nov., two new species of the pathogenic group isolated from environmental sources.</title>
        <authorList>
            <person name="Casanovas-Massana A."/>
            <person name="Hamond C."/>
            <person name="Santos L.A."/>
            <person name="de Oliveira D."/>
            <person name="Hacker K.P."/>
            <person name="Balassiano I."/>
            <person name="Costa F."/>
            <person name="Medeiros M.A."/>
            <person name="Reis M.G."/>
            <person name="Ko A.I."/>
            <person name="Wunder E.A."/>
        </authorList>
    </citation>
    <scope>NUCLEOTIDE SEQUENCE</scope>
    <source>
        <strain evidence="2">AMB6-RJ</strain>
    </source>
</reference>
<gene>
    <name evidence="2" type="ORF">DLM78_07065</name>
    <name evidence="3" type="ORF">EHQ90_11100</name>
</gene>
<dbReference type="Proteomes" id="UP000266669">
    <property type="component" value="Unassembled WGS sequence"/>
</dbReference>
<feature type="compositionally biased region" description="Polar residues" evidence="1">
    <location>
        <begin position="14"/>
        <end position="30"/>
    </location>
</feature>
<evidence type="ECO:0000313" key="5">
    <source>
        <dbReference type="Proteomes" id="UP000297422"/>
    </source>
</evidence>
<sequence>MSESLSFGGGKTSGDASISQNSNFASTNPRAGTPKNLSLVDESHSNSFPPSSKEYAKESNSAIFQK</sequence>
<keyword evidence="5" id="KW-1185">Reference proteome</keyword>
<evidence type="ECO:0000313" key="3">
    <source>
        <dbReference type="EMBL" id="TGM15012.1"/>
    </source>
</evidence>
<proteinExistence type="predicted"/>
<reference evidence="4" key="1">
    <citation type="submission" date="2018-05" db="EMBL/GenBank/DDBJ databases">
        <title>Leptospira yasudae sp. nov. and Leptospira stimsonii sp. nov., two pathogenic species of the genus Leptospira isolated from environmental sources.</title>
        <authorList>
            <person name="Casanovas-Massana A."/>
            <person name="Hamond C."/>
            <person name="Santos L.A."/>
            <person name="Hacker K.P."/>
            <person name="Balassiano I."/>
            <person name="Medeiros M.A."/>
            <person name="Reis M.G."/>
            <person name="Ko A.I."/>
            <person name="Wunder E.A."/>
        </authorList>
    </citation>
    <scope>NUCLEOTIDE SEQUENCE [LARGE SCALE GENOMIC DNA]</scope>
    <source>
        <strain evidence="4">AMB6-RJ</strain>
    </source>
</reference>
<dbReference type="AlphaFoldDB" id="A0A4R9L5K5"/>
<dbReference type="EMBL" id="RQGT01000071">
    <property type="protein sequence ID" value="TGM15012.1"/>
    <property type="molecule type" value="Genomic_DNA"/>
</dbReference>
<protein>
    <submittedName>
        <fullName evidence="2">Uncharacterized protein</fullName>
    </submittedName>
</protein>
<name>A0A4R9L5K5_9LEPT</name>
<dbReference type="RefSeq" id="WP_118981189.1">
    <property type="nucleotide sequence ID" value="NZ_QHCS01000001.1"/>
</dbReference>
<evidence type="ECO:0000313" key="2">
    <source>
        <dbReference type="EMBL" id="RHX88675.1"/>
    </source>
</evidence>